<evidence type="ECO:0000313" key="1">
    <source>
        <dbReference type="EMBL" id="CAG8552889.1"/>
    </source>
</evidence>
<protein>
    <submittedName>
        <fullName evidence="1">16292_t:CDS:1</fullName>
    </submittedName>
</protein>
<organism evidence="1 2">
    <name type="scientific">Acaulospora colombiana</name>
    <dbReference type="NCBI Taxonomy" id="27376"/>
    <lineage>
        <taxon>Eukaryota</taxon>
        <taxon>Fungi</taxon>
        <taxon>Fungi incertae sedis</taxon>
        <taxon>Mucoromycota</taxon>
        <taxon>Glomeromycotina</taxon>
        <taxon>Glomeromycetes</taxon>
        <taxon>Diversisporales</taxon>
        <taxon>Acaulosporaceae</taxon>
        <taxon>Acaulospora</taxon>
    </lineage>
</organism>
<sequence length="310" mass="35785">MGQAYSEDDSSEPQQDCTLSRLLSKKTLSLILPHSTQRNCADSRNSHDNDTFSNKRVHFDSALYPPDITPAFQQVSPKTYDSIDEQKKYELPGREEHIDRIQLRHVLFRYVWQGNFSSPLDEELNQGIRVLDIGCGSGSWVLDMSVQYPNSTFIGIDMCSDYFPSNNPASSTNPSLTIPPNAHFQKLNVLDGLPFDDGEFDFVHLRFLVQYLTESQWAMAIREMTRITRSKGWIEIMGPIPQNYKIQWAGRLGVYTLTYFSMAFNNMSRVLPGHMNISEDEYYTILERFHGECELFRTLAETFRICCRKK</sequence>
<gene>
    <name evidence="1" type="ORF">ACOLOM_LOCUS4926</name>
</gene>
<dbReference type="EMBL" id="CAJVPT010008535">
    <property type="protein sequence ID" value="CAG8552889.1"/>
    <property type="molecule type" value="Genomic_DNA"/>
</dbReference>
<comment type="caution">
    <text evidence="1">The sequence shown here is derived from an EMBL/GenBank/DDBJ whole genome shotgun (WGS) entry which is preliminary data.</text>
</comment>
<evidence type="ECO:0000313" key="2">
    <source>
        <dbReference type="Proteomes" id="UP000789525"/>
    </source>
</evidence>
<name>A0ACA9LW55_9GLOM</name>
<dbReference type="Proteomes" id="UP000789525">
    <property type="component" value="Unassembled WGS sequence"/>
</dbReference>
<reference evidence="1" key="1">
    <citation type="submission" date="2021-06" db="EMBL/GenBank/DDBJ databases">
        <authorList>
            <person name="Kallberg Y."/>
            <person name="Tangrot J."/>
            <person name="Rosling A."/>
        </authorList>
    </citation>
    <scope>NUCLEOTIDE SEQUENCE</scope>
    <source>
        <strain evidence="1">CL356</strain>
    </source>
</reference>
<accession>A0ACA9LW55</accession>
<proteinExistence type="predicted"/>
<keyword evidence="2" id="KW-1185">Reference proteome</keyword>